<dbReference type="GO" id="GO:0006508">
    <property type="term" value="P:proteolysis"/>
    <property type="evidence" value="ECO:0007669"/>
    <property type="project" value="UniProtKB-KW"/>
</dbReference>
<reference evidence="1" key="1">
    <citation type="submission" date="2013-12" db="EMBL/GenBank/DDBJ databases">
        <title>A Varibaculum cambriense genome reconstructed from a premature infant gut community with otherwise low bacterial novelty that shifts toward anaerobic metabolism during the third week of life.</title>
        <authorList>
            <person name="Brown C.T."/>
            <person name="Sharon I."/>
            <person name="Thomas B.C."/>
            <person name="Castelle C.J."/>
            <person name="Morowitz M.J."/>
            <person name="Banfield J.F."/>
        </authorList>
    </citation>
    <scope>NUCLEOTIDE SEQUENCE</scope>
</reference>
<feature type="non-terminal residue" evidence="1">
    <location>
        <position position="1"/>
    </location>
</feature>
<name>W1XV71_9ZZZZ</name>
<feature type="non-terminal residue" evidence="1">
    <location>
        <position position="104"/>
    </location>
</feature>
<evidence type="ECO:0000313" key="1">
    <source>
        <dbReference type="EMBL" id="ETJ34122.1"/>
    </source>
</evidence>
<dbReference type="InterPro" id="IPR014721">
    <property type="entry name" value="Ribsml_uS5_D2-typ_fold_subgr"/>
</dbReference>
<sequence>DEYYVNKILYLADNNAKLESKNQIDRQDIINIAYEEEKILRDVMESYTNKKILITTTGEKVGIINALSVVGTGSYNFGKPMRVTCLALQGDGNIIDIHKECKMS</sequence>
<protein>
    <submittedName>
        <fullName evidence="1">ATP-dependent protease</fullName>
    </submittedName>
</protein>
<comment type="caution">
    <text evidence="1">The sequence shown here is derived from an EMBL/GenBank/DDBJ whole genome shotgun (WGS) entry which is preliminary data.</text>
</comment>
<dbReference type="Gene3D" id="3.30.230.10">
    <property type="match status" value="1"/>
</dbReference>
<dbReference type="AlphaFoldDB" id="W1XV71"/>
<gene>
    <name evidence="1" type="ORF">Q604_UNBC11448G0001</name>
</gene>
<accession>W1XV71</accession>
<dbReference type="GO" id="GO:0008233">
    <property type="term" value="F:peptidase activity"/>
    <property type="evidence" value="ECO:0007669"/>
    <property type="project" value="UniProtKB-KW"/>
</dbReference>
<organism evidence="1">
    <name type="scientific">human gut metagenome</name>
    <dbReference type="NCBI Taxonomy" id="408170"/>
    <lineage>
        <taxon>unclassified sequences</taxon>
        <taxon>metagenomes</taxon>
        <taxon>organismal metagenomes</taxon>
    </lineage>
</organism>
<keyword evidence="1" id="KW-0645">Protease</keyword>
<proteinExistence type="predicted"/>
<keyword evidence="1" id="KW-0378">Hydrolase</keyword>
<dbReference type="EMBL" id="AZMM01011448">
    <property type="protein sequence ID" value="ETJ34122.1"/>
    <property type="molecule type" value="Genomic_DNA"/>
</dbReference>